<dbReference type="EMBL" id="UOEC01000063">
    <property type="protein sequence ID" value="VAV89617.1"/>
    <property type="molecule type" value="Genomic_DNA"/>
</dbReference>
<feature type="non-terminal residue" evidence="2">
    <location>
        <position position="293"/>
    </location>
</feature>
<gene>
    <name evidence="2" type="ORF">MNBD_ALPHA08-1256</name>
</gene>
<evidence type="ECO:0000313" key="2">
    <source>
        <dbReference type="EMBL" id="VAV89617.1"/>
    </source>
</evidence>
<dbReference type="InterPro" id="IPR025641">
    <property type="entry name" value="DUF4340"/>
</dbReference>
<dbReference type="Pfam" id="PF14238">
    <property type="entry name" value="DUF4340"/>
    <property type="match status" value="1"/>
</dbReference>
<protein>
    <recommendedName>
        <fullName evidence="1">DUF4340 domain-containing protein</fullName>
    </recommendedName>
</protein>
<sequence length="293" mass="31924">MTPRFVVTLALVAAISVAGAFISYRANNVFVPQEGVGEKVLVGFADQVNNVAAITVEQGEERLQLVKKAEVWQVRETGYPVSPDKVKSVLVWLVGLSKLEAKTANPNKYLLIDVDSPGKKDGRGRQFTLTGADGKQLAQIVLGKTAVGKAGPGRDAQYVRVAKEKTSWLALGSVEAGVVLPDWVEPRFLKLDVDSVTYGRVEYDGDKVEVRRTGKSDSGSSLFEMIDVPEGRKTRTSTTIKFTATDLVNLDLIDARPFKEGRKATSKAFVETETGLKLEFTMIEEDGKGWVSV</sequence>
<proteinExistence type="predicted"/>
<reference evidence="2" key="1">
    <citation type="submission" date="2018-06" db="EMBL/GenBank/DDBJ databases">
        <authorList>
            <person name="Zhirakovskaya E."/>
        </authorList>
    </citation>
    <scope>NUCLEOTIDE SEQUENCE</scope>
</reference>
<evidence type="ECO:0000259" key="1">
    <source>
        <dbReference type="Pfam" id="PF14238"/>
    </source>
</evidence>
<accession>A0A3B0RDA6</accession>
<organism evidence="2">
    <name type="scientific">hydrothermal vent metagenome</name>
    <dbReference type="NCBI Taxonomy" id="652676"/>
    <lineage>
        <taxon>unclassified sequences</taxon>
        <taxon>metagenomes</taxon>
        <taxon>ecological metagenomes</taxon>
    </lineage>
</organism>
<dbReference type="AlphaFoldDB" id="A0A3B0RDA6"/>
<feature type="domain" description="DUF4340" evidence="1">
    <location>
        <begin position="74"/>
        <end position="250"/>
    </location>
</feature>
<name>A0A3B0RDA6_9ZZZZ</name>